<dbReference type="PANTHER" id="PTHR22997">
    <property type="entry name" value="PIH1 DOMAIN-CONTAINING PROTEIN 1"/>
    <property type="match status" value="1"/>
</dbReference>
<feature type="region of interest" description="Disordered" evidence="4">
    <location>
        <begin position="772"/>
        <end position="872"/>
    </location>
</feature>
<reference evidence="8" key="1">
    <citation type="submission" date="2025-08" db="UniProtKB">
        <authorList>
            <consortium name="RefSeq"/>
        </authorList>
    </citation>
    <scope>IDENTIFICATION</scope>
    <source>
        <tissue evidence="8">Whole body</tissue>
    </source>
</reference>
<feature type="compositionally biased region" description="Basic and acidic residues" evidence="4">
    <location>
        <begin position="793"/>
        <end position="810"/>
    </location>
</feature>
<feature type="compositionally biased region" description="Basic residues" evidence="4">
    <location>
        <begin position="776"/>
        <end position="792"/>
    </location>
</feature>
<keyword evidence="7" id="KW-1185">Reference proteome</keyword>
<dbReference type="PANTHER" id="PTHR22997:SF3">
    <property type="entry name" value="PROTEIN KINTOUN"/>
    <property type="match status" value="1"/>
</dbReference>
<keyword evidence="1 3" id="KW-0963">Cytoplasm</keyword>
<evidence type="ECO:0000256" key="2">
    <source>
        <dbReference type="ARBA" id="ARBA00024190"/>
    </source>
</evidence>
<comment type="subcellular location">
    <subcellularLocation>
        <location evidence="3">Cytoplasm</location>
    </subcellularLocation>
    <subcellularLocation>
        <location evidence="2">Dynein axonemal particle</location>
    </subcellularLocation>
</comment>
<evidence type="ECO:0000256" key="1">
    <source>
        <dbReference type="ARBA" id="ARBA00022490"/>
    </source>
</evidence>
<gene>
    <name evidence="8" type="primary">LOC107070672</name>
</gene>
<feature type="compositionally biased region" description="Low complexity" evidence="4">
    <location>
        <begin position="686"/>
        <end position="702"/>
    </location>
</feature>
<dbReference type="InterPro" id="IPR012981">
    <property type="entry name" value="PIH1_N"/>
</dbReference>
<organism evidence="7 8">
    <name type="scientific">Polistes dominula</name>
    <name type="common">European paper wasp</name>
    <name type="synonym">Vespa dominula</name>
    <dbReference type="NCBI Taxonomy" id="743375"/>
    <lineage>
        <taxon>Eukaryota</taxon>
        <taxon>Metazoa</taxon>
        <taxon>Ecdysozoa</taxon>
        <taxon>Arthropoda</taxon>
        <taxon>Hexapoda</taxon>
        <taxon>Insecta</taxon>
        <taxon>Pterygota</taxon>
        <taxon>Neoptera</taxon>
        <taxon>Endopterygota</taxon>
        <taxon>Hymenoptera</taxon>
        <taxon>Apocrita</taxon>
        <taxon>Aculeata</taxon>
        <taxon>Vespoidea</taxon>
        <taxon>Vespidae</taxon>
        <taxon>Polistinae</taxon>
        <taxon>Polistini</taxon>
        <taxon>Polistes</taxon>
    </lineage>
</organism>
<dbReference type="Proteomes" id="UP000694924">
    <property type="component" value="Unplaced"/>
</dbReference>
<evidence type="ECO:0000256" key="4">
    <source>
        <dbReference type="SAM" id="MobiDB-lite"/>
    </source>
</evidence>
<dbReference type="InterPro" id="IPR034727">
    <property type="entry name" value="Kintoun"/>
</dbReference>
<feature type="domain" description="PIH1 N-terminal" evidence="5">
    <location>
        <begin position="95"/>
        <end position="256"/>
    </location>
</feature>
<accession>A0ABM1IWJ8</accession>
<feature type="domain" description="PIH1D1/2/3 CS-like" evidence="6">
    <location>
        <begin position="317"/>
        <end position="417"/>
    </location>
</feature>
<dbReference type="GeneID" id="107070672"/>
<evidence type="ECO:0000256" key="3">
    <source>
        <dbReference type="HAMAP-Rule" id="MF_03069"/>
    </source>
</evidence>
<dbReference type="InterPro" id="IPR041442">
    <property type="entry name" value="PIH1D1/2/3_CS-like"/>
</dbReference>
<evidence type="ECO:0000313" key="8">
    <source>
        <dbReference type="RefSeq" id="XP_015184585.1"/>
    </source>
</evidence>
<evidence type="ECO:0000259" key="6">
    <source>
        <dbReference type="Pfam" id="PF18201"/>
    </source>
</evidence>
<feature type="region of interest" description="Disordered" evidence="4">
    <location>
        <begin position="655"/>
        <end position="703"/>
    </location>
</feature>
<dbReference type="Pfam" id="PF18201">
    <property type="entry name" value="PIH1_CS"/>
    <property type="match status" value="1"/>
</dbReference>
<dbReference type="Pfam" id="PF08190">
    <property type="entry name" value="PIH1"/>
    <property type="match status" value="1"/>
</dbReference>
<sequence>MFDWSIIISRPAWWRQESTWYERYVCVRVLRDSSTIKFICKHAHQCALPRKMDAYESRKRDWEDLDVTREELKNLTECLKKEEFRKLLIEYAEEVTDPENRKIYEKEITQLEKERGVDVTFVNPQPGYVIKTSVNGEKKCFLNISKSDIVARPTSHPSYEDGHRGLQWSIPYTLIPPRDDLDKKNVRCLVFDVVFHPDTIYLASKNSRFRDIVNNTAIDGVESNFKVQLDRKNLKYPKMNFKGISHPSVIRKQSKEPPKQSSDMNPEIYQKLMSSYDESREQQQFKYREEKPKRVPPETIYYNNKESKIETENGEYVTPKFLVKHQTNVDMEDFVDSRDGKMYATVPKKLVIIIDLPLLGKATDAVLDIQERSLYLKSETPAKYFLHLPLPYSVDEDHGNAKFDSKYKKLTVVLPVIRKLVMLEEMKKEDSDMDSDSNCSLPIVSNELSENLSTMEPTMSDSLSNLMLEEKTIPINNSETSDNNVLWTTNSLETIIPFMNSDIKYTLPSFACNMYDNQIAFTVNVKNVDPDSIKHRILQNNTGIHILLASMGAGFFPQHYSLCVKLEESFIEKDSLIIEPWDNNLVFSIKLNNSDNVSHYLVGVNEEFMERKELSSSLSFKNRLKELMDTEKKDSEVPLEVKVREEDNSIIINIRSNQLDSDDEHDEDEQNNVNQNRKGIIKSRSVSESSGDELPSSSGSMSKGILKLHRTHEFSRSVSESSADENGIVISSADFSCSSIHDPQSESECCSLKKTVRFNNVVSRQLFRSNSSILGQRKKNQRKLRNKKRAHERKLSESENSETEERDKYKVTPKATPETDISENVKSILSREKQSSDKQNETYVKVKKLKKSKKLLSGKRKSSIEEESTEDTNEIVVNKNSDQGEFKNDLIFDLDI</sequence>
<dbReference type="HAMAP" id="MF_03069">
    <property type="entry name" value="Kintoun"/>
    <property type="match status" value="1"/>
</dbReference>
<evidence type="ECO:0000313" key="7">
    <source>
        <dbReference type="Proteomes" id="UP000694924"/>
    </source>
</evidence>
<feature type="compositionally biased region" description="Acidic residues" evidence="4">
    <location>
        <begin position="660"/>
        <end position="670"/>
    </location>
</feature>
<evidence type="ECO:0000259" key="5">
    <source>
        <dbReference type="Pfam" id="PF08190"/>
    </source>
</evidence>
<feature type="compositionally biased region" description="Basic residues" evidence="4">
    <location>
        <begin position="845"/>
        <end position="861"/>
    </location>
</feature>
<feature type="compositionally biased region" description="Basic and acidic residues" evidence="4">
    <location>
        <begin position="829"/>
        <end position="840"/>
    </location>
</feature>
<comment type="similarity">
    <text evidence="3">Belongs to the PIH1 family. Kintoun subfamily.</text>
</comment>
<name>A0ABM1IWJ8_POLDO</name>
<dbReference type="InterPro" id="IPR050734">
    <property type="entry name" value="PIH1/Kintoun_subfamily"/>
</dbReference>
<protein>
    <recommendedName>
        <fullName evidence="3">Protein kintoun</fullName>
    </recommendedName>
    <alternativeName>
        <fullName evidence="3">Dynein assembly factor 2, axonemal homolog</fullName>
    </alternativeName>
</protein>
<dbReference type="RefSeq" id="XP_015184585.1">
    <property type="nucleotide sequence ID" value="XM_015329099.1"/>
</dbReference>
<proteinExistence type="inferred from homology"/>
<comment type="function">
    <text evidence="3">Required for cytoplasmic pre-assembly of axonemal dyneins, thereby playing a central role in motility in cilia and flagella. Involved in pre-assembly of dynein arm complexes in the cytoplasm before intraflagellar transport loads them for the ciliary compartment.</text>
</comment>